<dbReference type="EMBL" id="CAKKLH010000279">
    <property type="protein sequence ID" value="CAH0107846.1"/>
    <property type="molecule type" value="Genomic_DNA"/>
</dbReference>
<keyword evidence="4" id="KW-0963">Cytoplasm</keyword>
<comment type="subcellular location">
    <subcellularLocation>
        <location evidence="4">Cytoplasm</location>
    </subcellularLocation>
    <subcellularLocation>
        <location evidence="4">Nucleus</location>
    </subcellularLocation>
</comment>
<dbReference type="OrthoDB" id="431409at2759"/>
<evidence type="ECO:0000313" key="6">
    <source>
        <dbReference type="EMBL" id="CAH0107846.1"/>
    </source>
</evidence>
<keyword evidence="3 4" id="KW-0660">Purine salvage</keyword>
<reference evidence="6" key="1">
    <citation type="submission" date="2021-11" db="EMBL/GenBank/DDBJ databases">
        <authorList>
            <person name="Schell T."/>
        </authorList>
    </citation>
    <scope>NUCLEOTIDE SEQUENCE</scope>
    <source>
        <strain evidence="6">M5</strain>
    </source>
</reference>
<dbReference type="GO" id="GO:0006166">
    <property type="term" value="P:purine ribonucleoside salvage"/>
    <property type="evidence" value="ECO:0007669"/>
    <property type="project" value="UniProtKB-KW"/>
</dbReference>
<dbReference type="Proteomes" id="UP000789390">
    <property type="component" value="Unassembled WGS sequence"/>
</dbReference>
<dbReference type="AlphaFoldDB" id="A0A8J2RQU9"/>
<feature type="binding site" evidence="4">
    <location>
        <begin position="233"/>
        <end position="235"/>
    </location>
    <ligand>
        <name>substrate</name>
    </ligand>
</feature>
<dbReference type="CDD" id="cd09010">
    <property type="entry name" value="MTAP_SsMTAPII_like_MTIP"/>
    <property type="match status" value="1"/>
</dbReference>
<comment type="subunit">
    <text evidence="4">Homotrimer.</text>
</comment>
<comment type="pathway">
    <text evidence="4">Amino-acid biosynthesis; L-methionine biosynthesis via salvage pathway; S-methyl-5-thio-alpha-D-ribose 1-phosphate from S-methyl-5'-thioadenosine (phosphorylase route): step 1/1.</text>
</comment>
<dbReference type="InterPro" id="IPR000845">
    <property type="entry name" value="Nucleoside_phosphorylase_d"/>
</dbReference>
<dbReference type="SUPFAM" id="SSF53167">
    <property type="entry name" value="Purine and uridine phosphorylases"/>
    <property type="match status" value="1"/>
</dbReference>
<dbReference type="InterPro" id="IPR035994">
    <property type="entry name" value="Nucleoside_phosphorylase_sf"/>
</dbReference>
<feature type="domain" description="Nucleoside phosphorylase" evidence="5">
    <location>
        <begin position="5"/>
        <end position="268"/>
    </location>
</feature>
<feature type="binding site" evidence="4">
    <location>
        <position position="12"/>
    </location>
    <ligand>
        <name>phosphate</name>
        <dbReference type="ChEBI" id="CHEBI:43474"/>
    </ligand>
</feature>
<evidence type="ECO:0000256" key="4">
    <source>
        <dbReference type="HAMAP-Rule" id="MF_03155"/>
    </source>
</evidence>
<evidence type="ECO:0000256" key="3">
    <source>
        <dbReference type="ARBA" id="ARBA00022726"/>
    </source>
</evidence>
<dbReference type="PANTHER" id="PTHR42679:SF2">
    <property type="entry name" value="S-METHYL-5'-THIOADENOSINE PHOSPHORYLASE"/>
    <property type="match status" value="1"/>
</dbReference>
<feature type="binding site" evidence="4">
    <location>
        <position position="209"/>
    </location>
    <ligand>
        <name>substrate</name>
    </ligand>
</feature>
<keyword evidence="7" id="KW-1185">Reference proteome</keyword>
<dbReference type="GO" id="GO:0005829">
    <property type="term" value="C:cytosol"/>
    <property type="evidence" value="ECO:0007669"/>
    <property type="project" value="TreeGrafter"/>
</dbReference>
<feature type="binding site" evidence="4">
    <location>
        <begin position="87"/>
        <end position="88"/>
    </location>
    <ligand>
        <name>phosphate</name>
        <dbReference type="ChEBI" id="CHEBI:43474"/>
    </ligand>
</feature>
<evidence type="ECO:0000256" key="1">
    <source>
        <dbReference type="ARBA" id="ARBA00022676"/>
    </source>
</evidence>
<protein>
    <recommendedName>
        <fullName evidence="4">S-methyl-5'-thioadenosine phosphorylase</fullName>
        <ecNumber evidence="4">2.4.2.28</ecNumber>
    </recommendedName>
    <alternativeName>
        <fullName evidence="4">5'-methylthioadenosine phosphorylase</fullName>
        <shortName evidence="4">MTA phosphorylase</shortName>
        <shortName evidence="4">MTAP</shortName>
        <shortName evidence="4">MTAPase</shortName>
    </alternativeName>
</protein>
<comment type="function">
    <text evidence="4">Catalyzes the reversible phosphorylation of S-methyl-5'-thioadenosine (MTA) to adenine and 5-methylthioribose-1-phosphate. Involved in the breakdown of MTA, a major by-product of polyamine biosynthesis. Responsible for the first step in the methionine salvage pathway after MTA has been generated from S-adenosylmethionine. Has broad substrate specificity with 6-aminopurine nucleosides as preferred substrates.</text>
</comment>
<feature type="site" description="Important for substrate specificity" evidence="4">
    <location>
        <position position="246"/>
    </location>
</feature>
<feature type="binding site" evidence="4">
    <location>
        <position position="210"/>
    </location>
    <ligand>
        <name>phosphate</name>
        <dbReference type="ChEBI" id="CHEBI:43474"/>
    </ligand>
</feature>
<dbReference type="Pfam" id="PF01048">
    <property type="entry name" value="PNP_UDP_1"/>
    <property type="match status" value="1"/>
</dbReference>
<dbReference type="GO" id="GO:0005634">
    <property type="term" value="C:nucleus"/>
    <property type="evidence" value="ECO:0007669"/>
    <property type="project" value="UniProtKB-SubCell"/>
</dbReference>
<feature type="binding site" evidence="4">
    <location>
        <begin position="54"/>
        <end position="55"/>
    </location>
    <ligand>
        <name>phosphate</name>
        <dbReference type="ChEBI" id="CHEBI:43474"/>
    </ligand>
</feature>
<dbReference type="Gene3D" id="3.40.50.1580">
    <property type="entry name" value="Nucleoside phosphorylase domain"/>
    <property type="match status" value="1"/>
</dbReference>
<evidence type="ECO:0000256" key="2">
    <source>
        <dbReference type="ARBA" id="ARBA00022679"/>
    </source>
</evidence>
<gene>
    <name evidence="6" type="ORF">DGAL_LOCUS11180</name>
</gene>
<name>A0A8J2RQU9_9CRUS</name>
<feature type="site" description="Important for substrate specificity" evidence="4">
    <location>
        <position position="191"/>
    </location>
</feature>
<organism evidence="6 7">
    <name type="scientific">Daphnia galeata</name>
    <dbReference type="NCBI Taxonomy" id="27404"/>
    <lineage>
        <taxon>Eukaryota</taxon>
        <taxon>Metazoa</taxon>
        <taxon>Ecdysozoa</taxon>
        <taxon>Arthropoda</taxon>
        <taxon>Crustacea</taxon>
        <taxon>Branchiopoda</taxon>
        <taxon>Diplostraca</taxon>
        <taxon>Cladocera</taxon>
        <taxon>Anomopoda</taxon>
        <taxon>Daphniidae</taxon>
        <taxon>Daphnia</taxon>
    </lineage>
</organism>
<dbReference type="PANTHER" id="PTHR42679">
    <property type="entry name" value="S-METHYL-5'-THIOADENOSINE PHOSPHORYLASE"/>
    <property type="match status" value="1"/>
</dbReference>
<sequence length="293" mass="32234">MSKVKIGIIGGSGFYSLDTLQDPIEKSVTTPYGDPSDNLVCGKIAGVDCVVLARHNRKHGIMPTNINYRANVWALKEEGCTHVIVSTACGSLQEEIAPGDLVILDQFIDRLIKLNFSPKIQMFFSTKTRTTKRVQTFYDGTCEKQSGVCHLPVDEPFCLLTRSCLKQAAEESNIPVHPAGTCITIEGPRFSSKAESLLFKSWGGHVINMTTVPECILAKEAGLCYAAIAMATDYDCWHPHNEKVNVELALKTFRENVGKVTQILCAAVPIIAKLDWTNTIQELKETIKNSVMA</sequence>
<proteinExistence type="inferred from homology"/>
<dbReference type="GO" id="GO:0017061">
    <property type="term" value="F:S-methyl-5-thioadenosine phosphorylase activity"/>
    <property type="evidence" value="ECO:0007669"/>
    <property type="project" value="UniProtKB-UniRule"/>
</dbReference>
<dbReference type="HAMAP" id="MF_01963">
    <property type="entry name" value="MTAP"/>
    <property type="match status" value="1"/>
</dbReference>
<accession>A0A8J2RQU9</accession>
<keyword evidence="4" id="KW-0539">Nucleus</keyword>
<dbReference type="EC" id="2.4.2.28" evidence="4"/>
<keyword evidence="1 4" id="KW-0328">Glycosyltransferase</keyword>
<evidence type="ECO:0000313" key="7">
    <source>
        <dbReference type="Proteomes" id="UP000789390"/>
    </source>
</evidence>
<evidence type="ECO:0000259" key="5">
    <source>
        <dbReference type="Pfam" id="PF01048"/>
    </source>
</evidence>
<dbReference type="UniPathway" id="UPA00904">
    <property type="reaction ID" value="UER00873"/>
</dbReference>
<dbReference type="GO" id="GO:0019509">
    <property type="term" value="P:L-methionine salvage from methylthioadenosine"/>
    <property type="evidence" value="ECO:0007669"/>
    <property type="project" value="UniProtKB-UniRule"/>
</dbReference>
<comment type="similarity">
    <text evidence="4">Belongs to the PNP/MTAP phosphorylase family. MTAP subfamily.</text>
</comment>
<comment type="catalytic activity">
    <reaction evidence="4">
        <text>S-methyl-5'-thioadenosine + phosphate = 5-(methylsulfanyl)-alpha-D-ribose 1-phosphate + adenine</text>
        <dbReference type="Rhea" id="RHEA:11852"/>
        <dbReference type="ChEBI" id="CHEBI:16708"/>
        <dbReference type="ChEBI" id="CHEBI:17509"/>
        <dbReference type="ChEBI" id="CHEBI:43474"/>
        <dbReference type="ChEBI" id="CHEBI:58533"/>
        <dbReference type="EC" id="2.4.2.28"/>
    </reaction>
</comment>
<dbReference type="InterPro" id="IPR010044">
    <property type="entry name" value="MTAP"/>
</dbReference>
<comment type="caution">
    <text evidence="6">The sequence shown here is derived from an EMBL/GenBank/DDBJ whole genome shotgun (WGS) entry which is preliminary data.</text>
</comment>
<keyword evidence="2 4" id="KW-0808">Transferase</keyword>